<evidence type="ECO:0000256" key="2">
    <source>
        <dbReference type="ARBA" id="ARBA00023015"/>
    </source>
</evidence>
<feature type="region of interest" description="Disordered" evidence="5">
    <location>
        <begin position="75"/>
        <end position="100"/>
    </location>
</feature>
<dbReference type="Pfam" id="PF12767">
    <property type="entry name" value="SAGA-Tad1"/>
    <property type="match status" value="1"/>
</dbReference>
<dbReference type="GO" id="GO:0005634">
    <property type="term" value="C:nucleus"/>
    <property type="evidence" value="ECO:0007669"/>
    <property type="project" value="UniProtKB-SubCell"/>
</dbReference>
<sequence length="301" mass="32853">MNSPETTKNQLAIILGSNGRLYWNTLSSFVAGKIGRSEFERAIREWINTPELVSLHNGMLLAMLAEASVPTLSNNISSAAPQPPRKRRRLLPHQDPPPRLKNWVVGMGKQERERVRASAHAPPQPLWRDDEIGADRPVRLRPEGKNPAGTRVSLPLSTITRALPSYQNLTERITLIASQHQLTTSKPVISLLAAAIEAYLKQLSMHALSLTSAAHPFTSISPSGPVALRPLSLQSFNTLLTLAPSDVPNPSAVAMKLHLTQGEEDTPDDPGEGALDDPVGQLWSLLGNRSGVREEVARMNI</sequence>
<comment type="subcellular location">
    <subcellularLocation>
        <location evidence="1">Nucleus</location>
    </subcellularLocation>
</comment>
<dbReference type="FunCoup" id="A0A067N5F3">
    <property type="interactions" value="27"/>
</dbReference>
<dbReference type="PANTHER" id="PTHR21277">
    <property type="entry name" value="TRANSCRIPTIONAL ADAPTER 1"/>
    <property type="match status" value="1"/>
</dbReference>
<evidence type="ECO:0000256" key="3">
    <source>
        <dbReference type="ARBA" id="ARBA00023163"/>
    </source>
</evidence>
<dbReference type="STRING" id="930990.A0A067N5F3"/>
<evidence type="ECO:0000313" key="6">
    <source>
        <dbReference type="EMBL" id="KDQ19006.1"/>
    </source>
</evidence>
<dbReference type="PANTHER" id="PTHR21277:SF5">
    <property type="entry name" value="TRANSCRIPTIONAL ADAPTER 1"/>
    <property type="match status" value="1"/>
</dbReference>
<dbReference type="GO" id="GO:0006357">
    <property type="term" value="P:regulation of transcription by RNA polymerase II"/>
    <property type="evidence" value="ECO:0007669"/>
    <property type="project" value="TreeGrafter"/>
</dbReference>
<dbReference type="AlphaFoldDB" id="A0A067N5F3"/>
<proteinExistence type="predicted"/>
<name>A0A067N5F3_BOTB1</name>
<dbReference type="Proteomes" id="UP000027195">
    <property type="component" value="Unassembled WGS sequence"/>
</dbReference>
<keyword evidence="7" id="KW-1185">Reference proteome</keyword>
<dbReference type="OrthoDB" id="10264870at2759"/>
<reference evidence="7" key="1">
    <citation type="journal article" date="2014" name="Proc. Natl. Acad. Sci. U.S.A.">
        <title>Extensive sampling of basidiomycete genomes demonstrates inadequacy of the white-rot/brown-rot paradigm for wood decay fungi.</title>
        <authorList>
            <person name="Riley R."/>
            <person name="Salamov A.A."/>
            <person name="Brown D.W."/>
            <person name="Nagy L.G."/>
            <person name="Floudas D."/>
            <person name="Held B.W."/>
            <person name="Levasseur A."/>
            <person name="Lombard V."/>
            <person name="Morin E."/>
            <person name="Otillar R."/>
            <person name="Lindquist E.A."/>
            <person name="Sun H."/>
            <person name="LaButti K.M."/>
            <person name="Schmutz J."/>
            <person name="Jabbour D."/>
            <person name="Luo H."/>
            <person name="Baker S.E."/>
            <person name="Pisabarro A.G."/>
            <person name="Walton J.D."/>
            <person name="Blanchette R.A."/>
            <person name="Henrissat B."/>
            <person name="Martin F."/>
            <person name="Cullen D."/>
            <person name="Hibbett D.S."/>
            <person name="Grigoriev I.V."/>
        </authorList>
    </citation>
    <scope>NUCLEOTIDE SEQUENCE [LARGE SCALE GENOMIC DNA]</scope>
    <source>
        <strain evidence="7">FD-172 SS1</strain>
    </source>
</reference>
<accession>A0A067N5F3</accession>
<protein>
    <submittedName>
        <fullName evidence="6">Uncharacterized protein</fullName>
    </submittedName>
</protein>
<dbReference type="GO" id="GO:0003713">
    <property type="term" value="F:transcription coactivator activity"/>
    <property type="evidence" value="ECO:0007669"/>
    <property type="project" value="TreeGrafter"/>
</dbReference>
<evidence type="ECO:0000256" key="4">
    <source>
        <dbReference type="ARBA" id="ARBA00023242"/>
    </source>
</evidence>
<evidence type="ECO:0000256" key="1">
    <source>
        <dbReference type="ARBA" id="ARBA00004123"/>
    </source>
</evidence>
<dbReference type="InterPro" id="IPR024738">
    <property type="entry name" value="Hfi1/Tada1"/>
</dbReference>
<organism evidence="6 7">
    <name type="scientific">Botryobasidium botryosum (strain FD-172 SS1)</name>
    <dbReference type="NCBI Taxonomy" id="930990"/>
    <lineage>
        <taxon>Eukaryota</taxon>
        <taxon>Fungi</taxon>
        <taxon>Dikarya</taxon>
        <taxon>Basidiomycota</taxon>
        <taxon>Agaricomycotina</taxon>
        <taxon>Agaricomycetes</taxon>
        <taxon>Cantharellales</taxon>
        <taxon>Botryobasidiaceae</taxon>
        <taxon>Botryobasidium</taxon>
    </lineage>
</organism>
<dbReference type="HOGENOM" id="CLU_064140_0_0_1"/>
<keyword evidence="2" id="KW-0805">Transcription regulation</keyword>
<evidence type="ECO:0000313" key="7">
    <source>
        <dbReference type="Proteomes" id="UP000027195"/>
    </source>
</evidence>
<dbReference type="InParanoid" id="A0A067N5F3"/>
<dbReference type="GO" id="GO:0000124">
    <property type="term" value="C:SAGA complex"/>
    <property type="evidence" value="ECO:0007669"/>
    <property type="project" value="TreeGrafter"/>
</dbReference>
<keyword evidence="4" id="KW-0539">Nucleus</keyword>
<evidence type="ECO:0000256" key="5">
    <source>
        <dbReference type="SAM" id="MobiDB-lite"/>
    </source>
</evidence>
<gene>
    <name evidence="6" type="ORF">BOTBODRAFT_28481</name>
</gene>
<dbReference type="EMBL" id="KL198020">
    <property type="protein sequence ID" value="KDQ19006.1"/>
    <property type="molecule type" value="Genomic_DNA"/>
</dbReference>
<keyword evidence="3" id="KW-0804">Transcription</keyword>